<dbReference type="Proteomes" id="UP000037784">
    <property type="component" value="Unassembled WGS sequence"/>
</dbReference>
<name>A0A0M8K874_9CHLR</name>
<evidence type="ECO:0000313" key="11">
    <source>
        <dbReference type="Proteomes" id="UP000050502"/>
    </source>
</evidence>
<evidence type="ECO:0008006" key="12">
    <source>
        <dbReference type="Google" id="ProtNLM"/>
    </source>
</evidence>
<dbReference type="PROSITE" id="PS50043">
    <property type="entry name" value="HTH_LUXR_2"/>
    <property type="match status" value="1"/>
</dbReference>
<reference evidence="8 10" key="1">
    <citation type="journal article" date="2015" name="Genome Announc.">
        <title>Draft Genome Sequence of a Heterotrophic Facultative Anaerobic Thermophilic Bacterium, Ardenticatena maritima Strain 110ST.</title>
        <authorList>
            <person name="Kawaichi S."/>
            <person name="Yoshida T."/>
            <person name="Sako Y."/>
            <person name="Nakamura R."/>
        </authorList>
    </citation>
    <scope>NUCLEOTIDE SEQUENCE [LARGE SCALE GENOMIC DNA]</scope>
    <source>
        <strain evidence="8 10">110S</strain>
    </source>
</reference>
<dbReference type="PROSITE" id="PS50110">
    <property type="entry name" value="RESPONSE_REGULATORY"/>
    <property type="match status" value="1"/>
</dbReference>
<dbReference type="PANTHER" id="PTHR43214">
    <property type="entry name" value="TWO-COMPONENT RESPONSE REGULATOR"/>
    <property type="match status" value="1"/>
</dbReference>
<keyword evidence="10" id="KW-1185">Reference proteome</keyword>
<dbReference type="InterPro" id="IPR039420">
    <property type="entry name" value="WalR-like"/>
</dbReference>
<keyword evidence="4" id="KW-0804">Transcription</keyword>
<protein>
    <recommendedName>
        <fullName evidence="12">LuxR family transcriptional regulator</fullName>
    </recommendedName>
</protein>
<evidence type="ECO:0000256" key="3">
    <source>
        <dbReference type="ARBA" id="ARBA00023125"/>
    </source>
</evidence>
<accession>A0A0M8K874</accession>
<dbReference type="PRINTS" id="PR00038">
    <property type="entry name" value="HTHLUXR"/>
</dbReference>
<dbReference type="GO" id="GO:0000160">
    <property type="term" value="P:phosphorelay signal transduction system"/>
    <property type="evidence" value="ECO:0007669"/>
    <property type="project" value="InterPro"/>
</dbReference>
<keyword evidence="2" id="KW-0805">Transcription regulation</keyword>
<dbReference type="InterPro" id="IPR000792">
    <property type="entry name" value="Tscrpt_reg_LuxR_C"/>
</dbReference>
<evidence type="ECO:0000256" key="5">
    <source>
        <dbReference type="PROSITE-ProRule" id="PRU00169"/>
    </source>
</evidence>
<dbReference type="Gene3D" id="3.40.50.2300">
    <property type="match status" value="1"/>
</dbReference>
<dbReference type="Pfam" id="PF00072">
    <property type="entry name" value="Response_reg"/>
    <property type="match status" value="1"/>
</dbReference>
<evidence type="ECO:0000256" key="4">
    <source>
        <dbReference type="ARBA" id="ARBA00023163"/>
    </source>
</evidence>
<dbReference type="SUPFAM" id="SSF52172">
    <property type="entry name" value="CheY-like"/>
    <property type="match status" value="1"/>
</dbReference>
<dbReference type="SMART" id="SM00421">
    <property type="entry name" value="HTH_LUXR"/>
    <property type="match status" value="1"/>
</dbReference>
<dbReference type="CDD" id="cd17535">
    <property type="entry name" value="REC_NarL-like"/>
    <property type="match status" value="1"/>
</dbReference>
<dbReference type="EMBL" id="BBZA01000194">
    <property type="protein sequence ID" value="GAP63813.1"/>
    <property type="molecule type" value="Genomic_DNA"/>
</dbReference>
<feature type="modified residue" description="4-aspartylphosphate" evidence="5">
    <location>
        <position position="55"/>
    </location>
</feature>
<organism evidence="8 10">
    <name type="scientific">Ardenticatena maritima</name>
    <dbReference type="NCBI Taxonomy" id="872965"/>
    <lineage>
        <taxon>Bacteria</taxon>
        <taxon>Bacillati</taxon>
        <taxon>Chloroflexota</taxon>
        <taxon>Ardenticatenia</taxon>
        <taxon>Ardenticatenales</taxon>
        <taxon>Ardenticatenaceae</taxon>
        <taxon>Ardenticatena</taxon>
    </lineage>
</organism>
<dbReference type="EMBL" id="LGKN01000003">
    <property type="protein sequence ID" value="KPL89086.1"/>
    <property type="molecule type" value="Genomic_DNA"/>
</dbReference>
<evidence type="ECO:0000259" key="6">
    <source>
        <dbReference type="PROSITE" id="PS50043"/>
    </source>
</evidence>
<feature type="domain" description="Response regulatory" evidence="7">
    <location>
        <begin position="4"/>
        <end position="120"/>
    </location>
</feature>
<reference evidence="10" key="3">
    <citation type="submission" date="2015-08" db="EMBL/GenBank/DDBJ databases">
        <title>Draft Genome Sequence of a Heterotrophic Facultative Anaerobic Bacterium Ardenticatena maritima Strain 110S.</title>
        <authorList>
            <person name="Kawaichi S."/>
            <person name="Yoshida T."/>
            <person name="Sako Y."/>
            <person name="Nakamura R."/>
        </authorList>
    </citation>
    <scope>NUCLEOTIDE SEQUENCE [LARGE SCALE GENOMIC DNA]</scope>
    <source>
        <strain evidence="10">110S</strain>
    </source>
</reference>
<gene>
    <name evidence="8" type="ORF">ARMA_2236</name>
    <name evidence="9" type="ORF">SE16_00635</name>
</gene>
<dbReference type="CDD" id="cd06170">
    <property type="entry name" value="LuxR_C_like"/>
    <property type="match status" value="1"/>
</dbReference>
<dbReference type="OrthoDB" id="9780153at2"/>
<evidence type="ECO:0000313" key="10">
    <source>
        <dbReference type="Proteomes" id="UP000037784"/>
    </source>
</evidence>
<evidence type="ECO:0000256" key="2">
    <source>
        <dbReference type="ARBA" id="ARBA00023015"/>
    </source>
</evidence>
<dbReference type="Pfam" id="PF00196">
    <property type="entry name" value="GerE"/>
    <property type="match status" value="1"/>
</dbReference>
<dbReference type="AlphaFoldDB" id="A0A0M8K874"/>
<dbReference type="SUPFAM" id="SSF46894">
    <property type="entry name" value="C-terminal effector domain of the bipartite response regulators"/>
    <property type="match status" value="1"/>
</dbReference>
<dbReference type="InterPro" id="IPR001789">
    <property type="entry name" value="Sig_transdc_resp-reg_receiver"/>
</dbReference>
<dbReference type="GO" id="GO:0003677">
    <property type="term" value="F:DNA binding"/>
    <property type="evidence" value="ECO:0007669"/>
    <property type="project" value="UniProtKB-KW"/>
</dbReference>
<evidence type="ECO:0000313" key="9">
    <source>
        <dbReference type="EMBL" id="KPL89086.1"/>
    </source>
</evidence>
<dbReference type="InterPro" id="IPR016032">
    <property type="entry name" value="Sig_transdc_resp-reg_C-effctor"/>
</dbReference>
<dbReference type="RefSeq" id="WP_054493602.1">
    <property type="nucleotide sequence ID" value="NZ_BBZA01000194.1"/>
</dbReference>
<dbReference type="SMART" id="SM00448">
    <property type="entry name" value="REC"/>
    <property type="match status" value="1"/>
</dbReference>
<comment type="caution">
    <text evidence="8">The sequence shown here is derived from an EMBL/GenBank/DDBJ whole genome shotgun (WGS) entry which is preliminary data.</text>
</comment>
<dbReference type="PROSITE" id="PS00622">
    <property type="entry name" value="HTH_LUXR_1"/>
    <property type="match status" value="1"/>
</dbReference>
<dbReference type="InterPro" id="IPR058245">
    <property type="entry name" value="NreC/VraR/RcsB-like_REC"/>
</dbReference>
<evidence type="ECO:0000313" key="8">
    <source>
        <dbReference type="EMBL" id="GAP63813.1"/>
    </source>
</evidence>
<dbReference type="GO" id="GO:0006355">
    <property type="term" value="P:regulation of DNA-templated transcription"/>
    <property type="evidence" value="ECO:0007669"/>
    <property type="project" value="InterPro"/>
</dbReference>
<proteinExistence type="predicted"/>
<sequence length="209" mass="23267">MSIRITITDDHAIVREGLAALLSTRTDMEIVGEASTGHQTLDLVQRTQPDVAIIDLALPDIDGFEVVEHLRTLAPQTAVVLLTMHRSRQHVRRAFALGVSAYVLKESAGADLIEAVRAAHQKRRYISPTLADVLLEQDEPSPLERLSERERQVLVRVVRGMSSAEIAEELHLSPKTVETYRSRIMDKLDIHDIPGLVKFAIQEGLISLD</sequence>
<feature type="domain" description="HTH luxR-type" evidence="6">
    <location>
        <begin position="139"/>
        <end position="204"/>
    </location>
</feature>
<dbReference type="STRING" id="872965.SE16_00635"/>
<dbReference type="InParanoid" id="A0A0M8K874"/>
<dbReference type="PANTHER" id="PTHR43214:SF41">
    <property type="entry name" value="NITRATE_NITRITE RESPONSE REGULATOR PROTEIN NARP"/>
    <property type="match status" value="1"/>
</dbReference>
<keyword evidence="1 5" id="KW-0597">Phosphoprotein</keyword>
<reference evidence="9 11" key="2">
    <citation type="submission" date="2015-07" db="EMBL/GenBank/DDBJ databases">
        <title>Whole genome sequence of Ardenticatena maritima DSM 23922.</title>
        <authorList>
            <person name="Hemp J."/>
            <person name="Ward L.M."/>
            <person name="Pace L.A."/>
            <person name="Fischer W.W."/>
        </authorList>
    </citation>
    <scope>NUCLEOTIDE SEQUENCE [LARGE SCALE GENOMIC DNA]</scope>
    <source>
        <strain evidence="9 11">110S</strain>
    </source>
</reference>
<keyword evidence="3" id="KW-0238">DNA-binding</keyword>
<evidence type="ECO:0000259" key="7">
    <source>
        <dbReference type="PROSITE" id="PS50110"/>
    </source>
</evidence>
<evidence type="ECO:0000256" key="1">
    <source>
        <dbReference type="ARBA" id="ARBA00022553"/>
    </source>
</evidence>
<dbReference type="Proteomes" id="UP000050502">
    <property type="component" value="Unassembled WGS sequence"/>
</dbReference>
<dbReference type="InterPro" id="IPR011006">
    <property type="entry name" value="CheY-like_superfamily"/>
</dbReference>